<dbReference type="Pfam" id="PF00072">
    <property type="entry name" value="Response_reg"/>
    <property type="match status" value="3"/>
</dbReference>
<dbReference type="Gene3D" id="3.30.565.10">
    <property type="entry name" value="Histidine kinase-like ATPase, C-terminal domain"/>
    <property type="match status" value="1"/>
</dbReference>
<dbReference type="InterPro" id="IPR003594">
    <property type="entry name" value="HATPase_dom"/>
</dbReference>
<dbReference type="CDD" id="cd17546">
    <property type="entry name" value="REC_hyHK_CKI1_RcsC-like"/>
    <property type="match status" value="1"/>
</dbReference>
<dbReference type="InterPro" id="IPR001789">
    <property type="entry name" value="Sig_transdc_resp-reg_receiver"/>
</dbReference>
<keyword evidence="9 21" id="KW-0418">Kinase</keyword>
<reference evidence="21 22" key="2">
    <citation type="journal article" date="2013" name="Genome Announc.">
        <title>Genome Sequence of Growth-Improving Paenibacillus mucilaginosus Strain KNP414.</title>
        <authorList>
            <person name="Lu J.J."/>
            <person name="Wang J.F."/>
            <person name="Hu X.F."/>
        </authorList>
    </citation>
    <scope>NUCLEOTIDE SEQUENCE [LARGE SCALE GENOMIC DNA]</scope>
    <source>
        <strain evidence="21 22">KNP414</strain>
    </source>
</reference>
<dbReference type="GO" id="GO:0005524">
    <property type="term" value="F:ATP binding"/>
    <property type="evidence" value="ECO:0007669"/>
    <property type="project" value="UniProtKB-KW"/>
</dbReference>
<feature type="region of interest" description="Disordered" evidence="16">
    <location>
        <begin position="936"/>
        <end position="979"/>
    </location>
</feature>
<feature type="coiled-coil region" evidence="15">
    <location>
        <begin position="594"/>
        <end position="691"/>
    </location>
</feature>
<dbReference type="Pfam" id="PF08376">
    <property type="entry name" value="NIT"/>
    <property type="match status" value="1"/>
</dbReference>
<dbReference type="SUPFAM" id="SSF158472">
    <property type="entry name" value="HAMP domain-like"/>
    <property type="match status" value="1"/>
</dbReference>
<evidence type="ECO:0000256" key="6">
    <source>
        <dbReference type="ARBA" id="ARBA00022553"/>
    </source>
</evidence>
<evidence type="ECO:0000259" key="18">
    <source>
        <dbReference type="PROSITE" id="PS50109"/>
    </source>
</evidence>
<dbReference type="InterPro" id="IPR036890">
    <property type="entry name" value="HATPase_C_sf"/>
</dbReference>
<evidence type="ECO:0000256" key="3">
    <source>
        <dbReference type="ARBA" id="ARBA00006402"/>
    </source>
</evidence>
<dbReference type="SMART" id="SM00387">
    <property type="entry name" value="HATPase_c"/>
    <property type="match status" value="1"/>
</dbReference>
<dbReference type="InterPro" id="IPR011006">
    <property type="entry name" value="CheY-like_superfamily"/>
</dbReference>
<dbReference type="InterPro" id="IPR003018">
    <property type="entry name" value="GAF"/>
</dbReference>
<dbReference type="SMART" id="SM00388">
    <property type="entry name" value="HisKA"/>
    <property type="match status" value="1"/>
</dbReference>
<dbReference type="InterPro" id="IPR003661">
    <property type="entry name" value="HisK_dim/P_dom"/>
</dbReference>
<dbReference type="EMBL" id="CP002869">
    <property type="protein sequence ID" value="AEI44571.1"/>
    <property type="molecule type" value="Genomic_DNA"/>
</dbReference>
<comment type="similarity">
    <text evidence="3">In the N-terminal section; belongs to the phytochrome family.</text>
</comment>
<keyword evidence="5" id="KW-1003">Cell membrane</keyword>
<dbReference type="CDD" id="cd06225">
    <property type="entry name" value="HAMP"/>
    <property type="match status" value="1"/>
</dbReference>
<dbReference type="SMART" id="SM00448">
    <property type="entry name" value="REC"/>
    <property type="match status" value="3"/>
</dbReference>
<evidence type="ECO:0000256" key="12">
    <source>
        <dbReference type="ARBA" id="ARBA00023136"/>
    </source>
</evidence>
<dbReference type="SUPFAM" id="SSF52172">
    <property type="entry name" value="CheY-like"/>
    <property type="match status" value="3"/>
</dbReference>
<dbReference type="PATRIC" id="fig|1036673.3.peg.5619"/>
<evidence type="ECO:0000259" key="20">
    <source>
        <dbReference type="PROSITE" id="PS50885"/>
    </source>
</evidence>
<dbReference type="CDD" id="cd00082">
    <property type="entry name" value="HisKA"/>
    <property type="match status" value="1"/>
</dbReference>
<feature type="domain" description="HAMP" evidence="20">
    <location>
        <begin position="334"/>
        <end position="386"/>
    </location>
</feature>
<keyword evidence="8" id="KW-0547">Nucleotide-binding</keyword>
<dbReference type="Pfam" id="PF13185">
    <property type="entry name" value="GAF_2"/>
    <property type="match status" value="1"/>
</dbReference>
<dbReference type="Pfam" id="PF02518">
    <property type="entry name" value="HATPase_c"/>
    <property type="match status" value="1"/>
</dbReference>
<dbReference type="SMART" id="SM00304">
    <property type="entry name" value="HAMP"/>
    <property type="match status" value="1"/>
</dbReference>
<evidence type="ECO:0000256" key="7">
    <source>
        <dbReference type="ARBA" id="ARBA00022679"/>
    </source>
</evidence>
<evidence type="ECO:0000259" key="19">
    <source>
        <dbReference type="PROSITE" id="PS50110"/>
    </source>
</evidence>
<dbReference type="InterPro" id="IPR005467">
    <property type="entry name" value="His_kinase_dom"/>
</dbReference>
<keyword evidence="12 17" id="KW-0472">Membrane</keyword>
<dbReference type="CDD" id="cd16922">
    <property type="entry name" value="HATPase_EvgS-ArcB-TorS-like"/>
    <property type="match status" value="1"/>
</dbReference>
<evidence type="ECO:0000256" key="4">
    <source>
        <dbReference type="ARBA" id="ARBA00012438"/>
    </source>
</evidence>
<dbReference type="GO" id="GO:0000155">
    <property type="term" value="F:phosphorelay sensor kinase activity"/>
    <property type="evidence" value="ECO:0007669"/>
    <property type="project" value="InterPro"/>
</dbReference>
<feature type="domain" description="Response regulatory" evidence="19">
    <location>
        <begin position="1123"/>
        <end position="1239"/>
    </location>
</feature>
<dbReference type="PANTHER" id="PTHR45339">
    <property type="entry name" value="HYBRID SIGNAL TRANSDUCTION HISTIDINE KINASE J"/>
    <property type="match status" value="1"/>
</dbReference>
<dbReference type="InterPro" id="IPR036097">
    <property type="entry name" value="HisK_dim/P_sf"/>
</dbReference>
<dbReference type="Gene3D" id="3.40.50.2300">
    <property type="match status" value="3"/>
</dbReference>
<dbReference type="Pfam" id="PF00512">
    <property type="entry name" value="HisKA"/>
    <property type="match status" value="1"/>
</dbReference>
<dbReference type="InterPro" id="IPR004358">
    <property type="entry name" value="Sig_transdc_His_kin-like_C"/>
</dbReference>
<comment type="subcellular location">
    <subcellularLocation>
        <location evidence="2">Cell membrane</location>
        <topology evidence="2">Multi-pass membrane protein</topology>
    </subcellularLocation>
</comment>
<evidence type="ECO:0000313" key="21">
    <source>
        <dbReference type="EMBL" id="AEI44571.1"/>
    </source>
</evidence>
<evidence type="ECO:0000256" key="2">
    <source>
        <dbReference type="ARBA" id="ARBA00004651"/>
    </source>
</evidence>
<keyword evidence="11" id="KW-0902">Two-component regulatory system</keyword>
<evidence type="ECO:0000256" key="9">
    <source>
        <dbReference type="ARBA" id="ARBA00022777"/>
    </source>
</evidence>
<proteinExistence type="inferred from homology"/>
<dbReference type="Pfam" id="PF00672">
    <property type="entry name" value="HAMP"/>
    <property type="match status" value="1"/>
</dbReference>
<dbReference type="EC" id="2.7.13.3" evidence="4"/>
<evidence type="ECO:0000313" key="22">
    <source>
        <dbReference type="Proteomes" id="UP000006620"/>
    </source>
</evidence>
<dbReference type="Gene3D" id="6.10.340.10">
    <property type="match status" value="1"/>
</dbReference>
<feature type="modified residue" description="4-aspartylphosphate" evidence="14">
    <location>
        <position position="1319"/>
    </location>
</feature>
<dbReference type="InterPro" id="IPR003660">
    <property type="entry name" value="HAMP_dom"/>
</dbReference>
<dbReference type="SUPFAM" id="SSF58104">
    <property type="entry name" value="Methyl-accepting chemotaxis protein (MCP) signaling domain"/>
    <property type="match status" value="1"/>
</dbReference>
<evidence type="ECO:0000256" key="15">
    <source>
        <dbReference type="SAM" id="Coils"/>
    </source>
</evidence>
<reference evidence="22" key="1">
    <citation type="submission" date="2011-06" db="EMBL/GenBank/DDBJ databases">
        <title>Complete genome sequence of Paenibacillus mucilaginosus KNP414.</title>
        <authorList>
            <person name="Wang J."/>
            <person name="Hu S."/>
            <person name="Hu X."/>
            <person name="Zhang B."/>
            <person name="Dong D."/>
            <person name="Zhang S."/>
            <person name="Zhao K."/>
            <person name="Wu D."/>
        </authorList>
    </citation>
    <scope>NUCLEOTIDE SEQUENCE [LARGE SCALE GENOMIC DNA]</scope>
    <source>
        <strain evidence="22">KNP414</strain>
    </source>
</reference>
<feature type="transmembrane region" description="Helical" evidence="17">
    <location>
        <begin position="311"/>
        <end position="337"/>
    </location>
</feature>
<keyword evidence="17" id="KW-0812">Transmembrane</keyword>
<dbReference type="SUPFAM" id="SSF55874">
    <property type="entry name" value="ATPase domain of HSP90 chaperone/DNA topoisomerase II/histidine kinase"/>
    <property type="match status" value="1"/>
</dbReference>
<evidence type="ECO:0000256" key="16">
    <source>
        <dbReference type="SAM" id="MobiDB-lite"/>
    </source>
</evidence>
<gene>
    <name evidence="21" type="ordered locus">KNP414_06047</name>
</gene>
<dbReference type="InterPro" id="IPR013587">
    <property type="entry name" value="Nitrate/nitrite_sensing"/>
</dbReference>
<keyword evidence="7" id="KW-0808">Transferase</keyword>
<feature type="modified residue" description="4-aspartylphosphate" evidence="14">
    <location>
        <position position="1172"/>
    </location>
</feature>
<evidence type="ECO:0000256" key="8">
    <source>
        <dbReference type="ARBA" id="ARBA00022741"/>
    </source>
</evidence>
<dbReference type="Gene3D" id="3.30.450.40">
    <property type="match status" value="1"/>
</dbReference>
<evidence type="ECO:0000256" key="11">
    <source>
        <dbReference type="ARBA" id="ARBA00023012"/>
    </source>
</evidence>
<feature type="modified residue" description="4-aspartylphosphate" evidence="14">
    <location>
        <position position="1050"/>
    </location>
</feature>
<dbReference type="SUPFAM" id="SSF47384">
    <property type="entry name" value="Homodimeric domain of signal transducing histidine kinase"/>
    <property type="match status" value="1"/>
</dbReference>
<evidence type="ECO:0000256" key="14">
    <source>
        <dbReference type="PROSITE-ProRule" id="PRU00169"/>
    </source>
</evidence>
<keyword evidence="17" id="KW-1133">Transmembrane helix</keyword>
<dbReference type="CDD" id="cd00156">
    <property type="entry name" value="REC"/>
    <property type="match status" value="1"/>
</dbReference>
<organism evidence="21 22">
    <name type="scientific">Paenibacillus mucilaginosus (strain KNP414)</name>
    <dbReference type="NCBI Taxonomy" id="1036673"/>
    <lineage>
        <taxon>Bacteria</taxon>
        <taxon>Bacillati</taxon>
        <taxon>Bacillota</taxon>
        <taxon>Bacilli</taxon>
        <taxon>Bacillales</taxon>
        <taxon>Paenibacillaceae</taxon>
        <taxon>Paenibacillus</taxon>
    </lineage>
</organism>
<evidence type="ECO:0000256" key="5">
    <source>
        <dbReference type="ARBA" id="ARBA00022475"/>
    </source>
</evidence>
<dbReference type="SUPFAM" id="SSF55781">
    <property type="entry name" value="GAF domain-like"/>
    <property type="match status" value="1"/>
</dbReference>
<evidence type="ECO:0000256" key="13">
    <source>
        <dbReference type="ARBA" id="ARBA00074306"/>
    </source>
</evidence>
<dbReference type="InterPro" id="IPR029016">
    <property type="entry name" value="GAF-like_dom_sf"/>
</dbReference>
<evidence type="ECO:0000256" key="17">
    <source>
        <dbReference type="SAM" id="Phobius"/>
    </source>
</evidence>
<evidence type="ECO:0000256" key="1">
    <source>
        <dbReference type="ARBA" id="ARBA00000085"/>
    </source>
</evidence>
<evidence type="ECO:0000256" key="10">
    <source>
        <dbReference type="ARBA" id="ARBA00022840"/>
    </source>
</evidence>
<dbReference type="PROSITE" id="PS50109">
    <property type="entry name" value="HIS_KIN"/>
    <property type="match status" value="1"/>
</dbReference>
<name>F8FEH2_PAEMK</name>
<dbReference type="PROSITE" id="PS50110">
    <property type="entry name" value="RESPONSE_REGULATORY"/>
    <property type="match status" value="3"/>
</dbReference>
<keyword evidence="15" id="KW-0175">Coiled coil</keyword>
<dbReference type="SMART" id="SM00065">
    <property type="entry name" value="GAF"/>
    <property type="match status" value="1"/>
</dbReference>
<feature type="domain" description="Histidine kinase" evidence="18">
    <location>
        <begin position="701"/>
        <end position="933"/>
    </location>
</feature>
<dbReference type="PANTHER" id="PTHR45339:SF1">
    <property type="entry name" value="HYBRID SIGNAL TRANSDUCTION HISTIDINE KINASE J"/>
    <property type="match status" value="1"/>
</dbReference>
<feature type="domain" description="Response regulatory" evidence="19">
    <location>
        <begin position="1001"/>
        <end position="1114"/>
    </location>
</feature>
<feature type="domain" description="Response regulatory" evidence="19">
    <location>
        <begin position="1269"/>
        <end position="1386"/>
    </location>
</feature>
<dbReference type="PRINTS" id="PR00344">
    <property type="entry name" value="BCTRLSENSOR"/>
</dbReference>
<dbReference type="FunFam" id="3.30.565.10:FF:000010">
    <property type="entry name" value="Sensor histidine kinase RcsC"/>
    <property type="match status" value="1"/>
</dbReference>
<keyword evidence="10" id="KW-0067">ATP-binding</keyword>
<dbReference type="HOGENOM" id="CLU_000445_127_1_9"/>
<keyword evidence="6 14" id="KW-0597">Phosphoprotein</keyword>
<dbReference type="KEGG" id="pms:KNP414_06047"/>
<dbReference type="RefSeq" id="WP_013919715.1">
    <property type="nucleotide sequence ID" value="NC_015690.1"/>
</dbReference>
<dbReference type="GO" id="GO:0005886">
    <property type="term" value="C:plasma membrane"/>
    <property type="evidence" value="ECO:0007669"/>
    <property type="project" value="UniProtKB-SubCell"/>
</dbReference>
<dbReference type="PROSITE" id="PS50885">
    <property type="entry name" value="HAMP"/>
    <property type="match status" value="1"/>
</dbReference>
<feature type="transmembrane region" description="Helical" evidence="17">
    <location>
        <begin position="13"/>
        <end position="33"/>
    </location>
</feature>
<sequence length="1388" mass="154576">MQWIKNARLNSKLMLMILIPMLGVLYFSVTAIVDKITDTRTMTGLQQMTGLAVRINDAVHELQKERGLVAGYYGEQGTVDTAAMNRQRADTDRFLAEMRSSLTEAGDKNYGSRFDAYLAKALGLLDRLAEERSRIDQRTATELEALDYYRELMESLFGSMEAMTHTGTNQEVGNMLSAYINLSKSKYAVSRERTLFNHAFSVNTLSRALEVQANVLRSEQTLYYNVFASFAPAEMEELFRTTVRGEPVTEVDRMVQAALAIGVDKPLNMDPSAWYAASTQKIDLYKEVETRFSELLLSTLERMKQESMSSLIFMMILNVLIIGLSVLFILAISRMLLQQIRELRRSTELILQGETDVRIEVRSRDEFGELTEAFNQMVESTRDVITQADRISQGDYELTIVPRSDRDRLSYALTEMLESLRDTKAENERQFWLKTELARLTGLAQGVTDLQALVSMLVSEIAFLVEAGQAAFYVRERSRVTAGEAVYVLLGSFAYQERKHLSNRFRPGEGLVGQCALEKKPILLTGVPEDYIRISSGLGEASPRSILVLPVIYQDEVVAVLELATFGGFTDIQRDLLHQLTELLGVMIQSVVGRQRTEELLRESQELAEELQTQQEELRTANEELEEQTRMLKQSEEKLRVQSEELQAINEELEEKTNYLEHQKADIERQNAEIQHSKTELEKKAEELALASRYKSEFLANMSHELRTPLNSLLILAKSLAANDEGNLTEDQIESAKIIHSGGLDLLTLINDILDLSKVEAGKMDIHREEVRLAGMLRHLQNQFGHVAQEKGLVFKLELAPGLPETIVTDSQRAEQILKNLLSNAFKFTSQGSVSVRIYAPGPGTRFFSGALVPEETVALEVRDTGIGIPAGKQRAIFEAFQQADGSTSRQYGGTGLGLTISRELARLLGGEIQLQSREGEGSVFTLYLPAGGSRVQAGGPGAAQEAVRPSAPEAPRSGLTQEPGDVPSPASAEADLPAQPAKVFIPDDREAIRSAEGEKVLLIVEDDPKFAKVLMDLSRRKGFRCLAAGDGFSALQLAKQYVPTAILLDLGLPDMSGLKVLDHLKFHSETRHIPVHIVSGRNESAASLQKGAIGFLPKPVAAEELEDVFARFEDALQERIKQVLVVEDDAGNQKAIQELLRGKNVEIHSVFSGRDALERMKSQTYDCVILDLKLPDMTGFEMLQRLVAEGEKALPPVIINTGKELTQEEYRELGSFTDSIVIKGVNSPERLLDEVSLFLHSVKRALPDERKPSLRPMEETDVSLKGRKILLVDDDLRNTFALSKVLRQHGLNVVMADNGKLALEKLESEDGVELVIMDIMMPVMDGYEAMKRIRANPKHAALPIIALTAKAMAGDREKSIEGGANDYMTKPVDTDKLLSLIRVWLSV</sequence>
<dbReference type="Proteomes" id="UP000006620">
    <property type="component" value="Chromosome"/>
</dbReference>
<comment type="catalytic activity">
    <reaction evidence="1">
        <text>ATP + protein L-histidine = ADP + protein N-phospho-L-histidine.</text>
        <dbReference type="EC" id="2.7.13.3"/>
    </reaction>
</comment>
<accession>F8FEH2</accession>
<protein>
    <recommendedName>
        <fullName evidence="13">Circadian input-output histidine kinase CikA</fullName>
        <ecNumber evidence="4">2.7.13.3</ecNumber>
    </recommendedName>
</protein>
<dbReference type="Gene3D" id="1.10.287.130">
    <property type="match status" value="1"/>
</dbReference>